<dbReference type="Pfam" id="PF01491">
    <property type="entry name" value="Frataxin_Cyay"/>
    <property type="match status" value="1"/>
</dbReference>
<evidence type="ECO:0000313" key="8">
    <source>
        <dbReference type="Proteomes" id="UP000231878"/>
    </source>
</evidence>
<dbReference type="InterPro" id="IPR002908">
    <property type="entry name" value="Frataxin/CyaY"/>
</dbReference>
<name>A0A069B5K0_BURPE</name>
<evidence type="ECO:0000256" key="2">
    <source>
        <dbReference type="ARBA" id="ARBA00022723"/>
    </source>
</evidence>
<accession>A0A069B5K0</accession>
<dbReference type="PANTHER" id="PTHR16821">
    <property type="entry name" value="FRATAXIN"/>
    <property type="match status" value="1"/>
</dbReference>
<proteinExistence type="inferred from homology"/>
<dbReference type="OMA" id="EPMHEIW"/>
<comment type="similarity">
    <text evidence="1 4">Belongs to the frataxin family.</text>
</comment>
<dbReference type="SUPFAM" id="SSF55387">
    <property type="entry name" value="Frataxin/Nqo15-like"/>
    <property type="match status" value="1"/>
</dbReference>
<gene>
    <name evidence="4 5" type="primary">cyaY</name>
    <name evidence="6" type="ORF">CWD88_27450</name>
    <name evidence="5" type="ORF">Y036_2276</name>
</gene>
<dbReference type="AlphaFoldDB" id="A0A069B5K0"/>
<evidence type="ECO:0000256" key="3">
    <source>
        <dbReference type="ARBA" id="ARBA00023004"/>
    </source>
</evidence>
<dbReference type="GeneID" id="93061793"/>
<reference evidence="6 8" key="2">
    <citation type="submission" date="2017-11" db="EMBL/GenBank/DDBJ databases">
        <title>Molecular characterization of Burkholderia pseudomallei and closely related isolates from Vietnam.</title>
        <authorList>
            <person name="Ustinov D.V."/>
            <person name="Antonov A.S."/>
            <person name="Avdusheva E.F."/>
            <person name="Shpak I.M."/>
            <person name="Zakharova I.B."/>
            <person name="Thi L.A."/>
            <person name="Teteryatnikova N."/>
            <person name="Lopasteyskaya Y.A."/>
            <person name="Kuzyutina J.A."/>
            <person name="Ngo T.N."/>
            <person name="Victorov D.V."/>
        </authorList>
    </citation>
    <scope>NUCLEOTIDE SEQUENCE [LARGE SCALE GENOMIC DNA]</scope>
    <source>
        <strain evidence="6 8">V1512</strain>
    </source>
</reference>
<dbReference type="SMR" id="A0A069B5K0"/>
<comment type="function">
    <text evidence="4">Involved in iron-sulfur (Fe-S) cluster assembly. May act as a regulator of Fe-S biogenesis.</text>
</comment>
<dbReference type="SMART" id="SM01219">
    <property type="entry name" value="Frataxin_Cyay"/>
    <property type="match status" value="1"/>
</dbReference>
<dbReference type="eggNOG" id="COG1965">
    <property type="taxonomic scope" value="Bacteria"/>
</dbReference>
<dbReference type="EMBL" id="JQIM01000010">
    <property type="protein sequence ID" value="KGX06643.1"/>
    <property type="molecule type" value="Genomic_DNA"/>
</dbReference>
<evidence type="ECO:0000256" key="1">
    <source>
        <dbReference type="ARBA" id="ARBA00008183"/>
    </source>
</evidence>
<keyword evidence="2 4" id="KW-0479">Metal-binding</keyword>
<dbReference type="HAMAP" id="MF_00142">
    <property type="entry name" value="CyaY"/>
    <property type="match status" value="1"/>
</dbReference>
<dbReference type="Gene3D" id="3.30.920.10">
    <property type="entry name" value="Frataxin/CyaY"/>
    <property type="match status" value="1"/>
</dbReference>
<dbReference type="Proteomes" id="UP000030475">
    <property type="component" value="Unassembled WGS sequence"/>
</dbReference>
<evidence type="ECO:0000313" key="6">
    <source>
        <dbReference type="EMBL" id="PJO63128.1"/>
    </source>
</evidence>
<dbReference type="Proteomes" id="UP000231878">
    <property type="component" value="Unassembled WGS sequence"/>
</dbReference>
<dbReference type="PROSITE" id="PS01344">
    <property type="entry name" value="FRATAXIN_1"/>
    <property type="match status" value="1"/>
</dbReference>
<dbReference type="NCBIfam" id="TIGR03421">
    <property type="entry name" value="FeS_CyaY"/>
    <property type="match status" value="1"/>
</dbReference>
<dbReference type="GO" id="GO:0008198">
    <property type="term" value="F:ferrous iron binding"/>
    <property type="evidence" value="ECO:0007669"/>
    <property type="project" value="TreeGrafter"/>
</dbReference>
<evidence type="ECO:0000256" key="4">
    <source>
        <dbReference type="HAMAP-Rule" id="MF_00142"/>
    </source>
</evidence>
<dbReference type="InterPro" id="IPR020895">
    <property type="entry name" value="Frataxin_CS"/>
</dbReference>
<protein>
    <recommendedName>
        <fullName evidence="4">Iron-sulfur cluster assembly protein CyaY</fullName>
    </recommendedName>
</protein>
<dbReference type="InterPro" id="IPR036524">
    <property type="entry name" value="Frataxin/CyaY_sf"/>
</dbReference>
<dbReference type="OrthoDB" id="285675at2"/>
<dbReference type="PROSITE" id="PS50810">
    <property type="entry name" value="FRATAXIN_2"/>
    <property type="match status" value="1"/>
</dbReference>
<dbReference type="CDD" id="cd00503">
    <property type="entry name" value="Frataxin"/>
    <property type="match status" value="1"/>
</dbReference>
<comment type="caution">
    <text evidence="5">The sequence shown here is derived from an EMBL/GenBank/DDBJ whole genome shotgun (WGS) entry which is preliminary data.</text>
</comment>
<evidence type="ECO:0000313" key="5">
    <source>
        <dbReference type="EMBL" id="KGX06643.1"/>
    </source>
</evidence>
<reference evidence="5 7" key="1">
    <citation type="submission" date="2014-08" db="EMBL/GenBank/DDBJ databases">
        <authorList>
            <person name="Bunnell A."/>
            <person name="Chain P.S."/>
            <person name="Chertkov O."/>
            <person name="Currie B.J."/>
            <person name="Daligault H.E."/>
            <person name="Davenport K.W."/>
            <person name="Davis C."/>
            <person name="Gleasner C.D."/>
            <person name="Johnson S.L."/>
            <person name="Kaestli M."/>
            <person name="Koren S."/>
            <person name="Kunde Y.A."/>
            <person name="Mayo M."/>
            <person name="McMurry K.K."/>
            <person name="Price E.P."/>
            <person name="Reitenga K.G."/>
            <person name="Robison R."/>
            <person name="Rosovitz M.J."/>
            <person name="Sarovich D.S."/>
            <person name="Teshima H."/>
        </authorList>
    </citation>
    <scope>NUCLEOTIDE SEQUENCE [LARGE SCALE GENOMIC DNA]</scope>
    <source>
        <strain evidence="5 7">MSHR44</strain>
    </source>
</reference>
<dbReference type="EMBL" id="PHRB01000035">
    <property type="protein sequence ID" value="PJO63128.1"/>
    <property type="molecule type" value="Genomic_DNA"/>
</dbReference>
<dbReference type="RefSeq" id="WP_004196764.1">
    <property type="nucleotide sequence ID" value="NZ_AP028071.1"/>
</dbReference>
<sequence>MSDTDYLTRAEAVLAAVERSVDAANDGDADIDLERNGSVLTLTFENGSKIIVNLQPPMKEVWIAAKAGGFHYRFVDGAWRDTRSGDEFFAALTGYATQQAGMPIAFSA</sequence>
<dbReference type="GO" id="GO:0016226">
    <property type="term" value="P:iron-sulfur cluster assembly"/>
    <property type="evidence" value="ECO:0007669"/>
    <property type="project" value="UniProtKB-UniRule"/>
</dbReference>
<keyword evidence="3 4" id="KW-0408">Iron</keyword>
<dbReference type="InterPro" id="IPR047584">
    <property type="entry name" value="CyaY"/>
</dbReference>
<evidence type="ECO:0000313" key="7">
    <source>
        <dbReference type="Proteomes" id="UP000030475"/>
    </source>
</evidence>
<dbReference type="GO" id="GO:0008199">
    <property type="term" value="F:ferric iron binding"/>
    <property type="evidence" value="ECO:0007669"/>
    <property type="project" value="InterPro"/>
</dbReference>
<dbReference type="GO" id="GO:0005829">
    <property type="term" value="C:cytosol"/>
    <property type="evidence" value="ECO:0007669"/>
    <property type="project" value="TreeGrafter"/>
</dbReference>
<dbReference type="PANTHER" id="PTHR16821:SF2">
    <property type="entry name" value="FRATAXIN, MITOCHONDRIAL"/>
    <property type="match status" value="1"/>
</dbReference>
<organism evidence="5 7">
    <name type="scientific">Burkholderia pseudomallei</name>
    <name type="common">Pseudomonas pseudomallei</name>
    <dbReference type="NCBI Taxonomy" id="28450"/>
    <lineage>
        <taxon>Bacteria</taxon>
        <taxon>Pseudomonadati</taxon>
        <taxon>Pseudomonadota</taxon>
        <taxon>Betaproteobacteria</taxon>
        <taxon>Burkholderiales</taxon>
        <taxon>Burkholderiaceae</taxon>
        <taxon>Burkholderia</taxon>
        <taxon>pseudomallei group</taxon>
    </lineage>
</organism>